<gene>
    <name evidence="1" type="ORF">OP8BY_1602</name>
</gene>
<comment type="caution">
    <text evidence="1">The sequence shown here is derived from an EMBL/GenBank/DDBJ whole genome shotgun (WGS) entry which is preliminary data.</text>
</comment>
<evidence type="ECO:0000313" key="2">
    <source>
        <dbReference type="Proteomes" id="UP000257323"/>
    </source>
</evidence>
<dbReference type="Proteomes" id="UP000257323">
    <property type="component" value="Unassembled WGS sequence"/>
</dbReference>
<reference evidence="1 2" key="1">
    <citation type="submission" date="2018-08" db="EMBL/GenBank/DDBJ databases">
        <title>Genome analysis of the thermophilic bacterium of the candidate phylum Aminicenantes from deep subsurface aquifer revealed its physiology and ecological role.</title>
        <authorList>
            <person name="Kadnikov V.V."/>
            <person name="Mardanov A.V."/>
            <person name="Beletsky A.V."/>
            <person name="Karnachuk O.V."/>
            <person name="Ravin N.V."/>
        </authorList>
    </citation>
    <scope>NUCLEOTIDE SEQUENCE [LARGE SCALE GENOMIC DNA]</scope>
    <source>
        <strain evidence="1">BY38</strain>
    </source>
</reference>
<dbReference type="EMBL" id="QUAH01000003">
    <property type="protein sequence ID" value="RFT16424.1"/>
    <property type="molecule type" value="Genomic_DNA"/>
</dbReference>
<dbReference type="AlphaFoldDB" id="A0A3E2BNY4"/>
<protein>
    <submittedName>
        <fullName evidence="1">Uncharacterized protein</fullName>
    </submittedName>
</protein>
<accession>A0A3E2BNY4</accession>
<evidence type="ECO:0000313" key="1">
    <source>
        <dbReference type="EMBL" id="RFT16424.1"/>
    </source>
</evidence>
<name>A0A3E2BNY4_9BACT</name>
<proteinExistence type="predicted"/>
<sequence length="60" mass="6508">MPAPGIFPPVTLPDCQPILLAPLPGSYIALNKSKNQQESLLKVIRGRGLKSEHRPVSYLG</sequence>
<organism evidence="1 2">
    <name type="scientific">Candidatus Saccharicenans subterraneus</name>
    <dbReference type="NCBI Taxonomy" id="2508984"/>
    <lineage>
        <taxon>Bacteria</taxon>
        <taxon>Candidatus Aminicenantota</taxon>
        <taxon>Candidatus Aminicenantia</taxon>
        <taxon>Candidatus Aminicenantales</taxon>
        <taxon>Candidatus Saccharicenantaceae</taxon>
        <taxon>Candidatus Saccharicenans</taxon>
    </lineage>
</organism>